<dbReference type="Proteomes" id="UP000572817">
    <property type="component" value="Unassembled WGS sequence"/>
</dbReference>
<evidence type="ECO:0000256" key="5">
    <source>
        <dbReference type="ARBA" id="ARBA00022240"/>
    </source>
</evidence>
<evidence type="ECO:0000256" key="1">
    <source>
        <dbReference type="ARBA" id="ARBA00003900"/>
    </source>
</evidence>
<keyword evidence="12" id="KW-1133">Transmembrane helix</keyword>
<comment type="subunit">
    <text evidence="3">Monomer.</text>
</comment>
<comment type="function">
    <text evidence="1 9">Adds a myristoyl group to the N-terminal glycine residue of certain cellular proteins.</text>
</comment>
<keyword evidence="7 9" id="KW-0012">Acyltransferase</keyword>
<dbReference type="Gene3D" id="3.40.630.30">
    <property type="match status" value="2"/>
</dbReference>
<evidence type="ECO:0000313" key="15">
    <source>
        <dbReference type="EMBL" id="KAF4308428.1"/>
    </source>
</evidence>
<dbReference type="EC" id="2.3.1.97" evidence="4 9"/>
<comment type="similarity">
    <text evidence="2 10">Belongs to the NMT family.</text>
</comment>
<feature type="compositionally biased region" description="Basic residues" evidence="11">
    <location>
        <begin position="550"/>
        <end position="562"/>
    </location>
</feature>
<feature type="compositionally biased region" description="Polar residues" evidence="11">
    <location>
        <begin position="423"/>
        <end position="450"/>
    </location>
</feature>
<keyword evidence="16" id="KW-1185">Reference proteome</keyword>
<feature type="compositionally biased region" description="Basic and acidic residues" evidence="11">
    <location>
        <begin position="19"/>
        <end position="33"/>
    </location>
</feature>
<gene>
    <name evidence="15" type="ORF">GTA08_BOTSDO04638</name>
</gene>
<dbReference type="InterPro" id="IPR022677">
    <property type="entry name" value="NMT_C"/>
</dbReference>
<dbReference type="GO" id="GO:0005737">
    <property type="term" value="C:cytoplasm"/>
    <property type="evidence" value="ECO:0007669"/>
    <property type="project" value="TreeGrafter"/>
</dbReference>
<dbReference type="InterPro" id="IPR022678">
    <property type="entry name" value="NMT_CS"/>
</dbReference>
<feature type="region of interest" description="Disordered" evidence="11">
    <location>
        <begin position="1"/>
        <end position="33"/>
    </location>
</feature>
<comment type="caution">
    <text evidence="15">The sequence shown here is derived from an EMBL/GenBank/DDBJ whole genome shotgun (WGS) entry which is preliminary data.</text>
</comment>
<evidence type="ECO:0000256" key="10">
    <source>
        <dbReference type="RuleBase" id="RU004178"/>
    </source>
</evidence>
<reference evidence="15" key="1">
    <citation type="submission" date="2020-04" db="EMBL/GenBank/DDBJ databases">
        <title>Genome Assembly and Annotation of Botryosphaeria dothidea sdau 11-99, a Latent Pathogen of Apple Fruit Ring Rot in China.</title>
        <authorList>
            <person name="Yu C."/>
            <person name="Diao Y."/>
            <person name="Lu Q."/>
            <person name="Zhao J."/>
            <person name="Cui S."/>
            <person name="Peng C."/>
            <person name="He B."/>
            <person name="Liu H."/>
        </authorList>
    </citation>
    <scope>NUCLEOTIDE SEQUENCE [LARGE SCALE GENOMIC DNA]</scope>
    <source>
        <strain evidence="15">Sdau11-99</strain>
    </source>
</reference>
<evidence type="ECO:0000256" key="12">
    <source>
        <dbReference type="SAM" id="Phobius"/>
    </source>
</evidence>
<organism evidence="15 16">
    <name type="scientific">Botryosphaeria dothidea</name>
    <dbReference type="NCBI Taxonomy" id="55169"/>
    <lineage>
        <taxon>Eukaryota</taxon>
        <taxon>Fungi</taxon>
        <taxon>Dikarya</taxon>
        <taxon>Ascomycota</taxon>
        <taxon>Pezizomycotina</taxon>
        <taxon>Dothideomycetes</taxon>
        <taxon>Dothideomycetes incertae sedis</taxon>
        <taxon>Botryosphaeriales</taxon>
        <taxon>Botryosphaeriaceae</taxon>
        <taxon>Botryosphaeria</taxon>
    </lineage>
</organism>
<dbReference type="EMBL" id="WWBZ02000022">
    <property type="protein sequence ID" value="KAF4308428.1"/>
    <property type="molecule type" value="Genomic_DNA"/>
</dbReference>
<evidence type="ECO:0000256" key="9">
    <source>
        <dbReference type="RuleBase" id="RU000586"/>
    </source>
</evidence>
<evidence type="ECO:0000259" key="13">
    <source>
        <dbReference type="Pfam" id="PF01233"/>
    </source>
</evidence>
<accession>A0A8H4N5X7</accession>
<comment type="catalytic activity">
    <reaction evidence="8 9">
        <text>N-terminal glycyl-[protein] + tetradecanoyl-CoA = N-tetradecanoylglycyl-[protein] + CoA + H(+)</text>
        <dbReference type="Rhea" id="RHEA:15521"/>
        <dbReference type="Rhea" id="RHEA-COMP:12666"/>
        <dbReference type="Rhea" id="RHEA-COMP:12667"/>
        <dbReference type="ChEBI" id="CHEBI:15378"/>
        <dbReference type="ChEBI" id="CHEBI:57287"/>
        <dbReference type="ChEBI" id="CHEBI:57385"/>
        <dbReference type="ChEBI" id="CHEBI:64723"/>
        <dbReference type="ChEBI" id="CHEBI:133050"/>
        <dbReference type="EC" id="2.3.1.97"/>
    </reaction>
</comment>
<feature type="compositionally biased region" description="Basic and acidic residues" evidence="11">
    <location>
        <begin position="501"/>
        <end position="525"/>
    </location>
</feature>
<keyword evidence="12" id="KW-0472">Membrane</keyword>
<evidence type="ECO:0000256" key="8">
    <source>
        <dbReference type="ARBA" id="ARBA00048276"/>
    </source>
</evidence>
<feature type="region of interest" description="Disordered" evidence="11">
    <location>
        <begin position="86"/>
        <end position="110"/>
    </location>
</feature>
<feature type="compositionally biased region" description="Polar residues" evidence="11">
    <location>
        <begin position="305"/>
        <end position="315"/>
    </location>
</feature>
<evidence type="ECO:0000256" key="2">
    <source>
        <dbReference type="ARBA" id="ARBA00009469"/>
    </source>
</evidence>
<dbReference type="PANTHER" id="PTHR11377:SF5">
    <property type="entry name" value="GLYCYLPEPTIDE N-TETRADECANOYLTRANSFERASE"/>
    <property type="match status" value="1"/>
</dbReference>
<dbReference type="Pfam" id="PF02799">
    <property type="entry name" value="NMT_C"/>
    <property type="match status" value="1"/>
</dbReference>
<dbReference type="PANTHER" id="PTHR11377">
    <property type="entry name" value="N-MYRISTOYL TRANSFERASE"/>
    <property type="match status" value="1"/>
</dbReference>
<feature type="compositionally biased region" description="Basic and acidic residues" evidence="11">
    <location>
        <begin position="206"/>
        <end position="242"/>
    </location>
</feature>
<dbReference type="InterPro" id="IPR000903">
    <property type="entry name" value="NMT"/>
</dbReference>
<protein>
    <recommendedName>
        <fullName evidence="5 9">Glycylpeptide N-tetradecanoyltransferase</fullName>
        <ecNumber evidence="4 9">2.3.1.97</ecNumber>
    </recommendedName>
</protein>
<feature type="compositionally biased region" description="Low complexity" evidence="11">
    <location>
        <begin position="539"/>
        <end position="549"/>
    </location>
</feature>
<sequence length="1030" mass="115892">MWIPTPQEWSSTLLPRQDPPSDDKNKDSDDGKKGPDWRVFTVVAIMVVLFLIIIVGIYAKLRTLRAKSPRPPKLLPGNFLKRKWQQWNPRSGKGKYSAQLQDNDGPTRRHRANSSLAREMEGMDTTTQAANSNTASAPVNRNTSIRSVMTLPAYSPAARENERILAREGERAGVDVVLEFPETLEEEEEQRDHEMESLYQIRVARRREQAEREERRQRRREARERGDLETLAQLRRESRQRQETGGSLSAALIAEHQAAQSQRERRVSAVQYAEIGVARHDGTRIRANSAESDHRPLLDSAASFGGSQPSGTATSRVMHHRDYSATSVLSNSTRPSDDFGNRNNSTVSFETVPLGNNQSASGSRLTLAPTNGSDLGEGRIPEPEPPNYDELGWEEAPPYSSPVDTRGPQLPNIQRLPSIHITTSVTPVEETPSQRIGENDGSNQGETRSSAWLLKKRLPKLDFARNKSCSRPTTPRSKRDTASRHVYAPPTFARVNMSSESKPEDREATAEATKEVAAETSKPEDAEQQDESSGDEETPTTGEGATPAAAKKKKKKSKKKKLKEALTGTSNAEAGPSSEGSAQPKQKLNKEQLEALMAANPALKSEFDKMDEAQVQDLLKNLSVSDLLTGLTIGSKNAKDMASYRFWQTQPVPAFDDPKLKVEDGPIRVIDKERVSKEPAPLVEGFEWVTMNLEDEKELEEVYDLLTHHYVEDDEAMFRFNYSASFLNWALKAPGWRDIWHVGVRASQSRKLVAFISGIPVKLRVRKNLIDSIEINFLCVHKKLRSKRLAPTLIKEITRRCYLNDIFQAIYTAGVILPTPVATCRYFHRSIDWEKLYEVGFSPLPHGSTKQRQTLKYKLPEKTATHGLRPMQEKDVEQVSKLLTKYLARTSMAQEFSKEEVQHWFLNKETDADKQVVWAYVVEDASSGKITDFFSFYCLESTVIRDQGKGNRVVRAAYLYYYATEAKFDVLNALTLLDNPLFLEEQKFGAGDGQLHYYLYNYRTALIPGGVNDRNQPSDKHMGGVGVVML</sequence>
<evidence type="ECO:0000313" key="16">
    <source>
        <dbReference type="Proteomes" id="UP000572817"/>
    </source>
</evidence>
<evidence type="ECO:0000256" key="7">
    <source>
        <dbReference type="ARBA" id="ARBA00023315"/>
    </source>
</evidence>
<feature type="compositionally biased region" description="Polar residues" evidence="11">
    <location>
        <begin position="341"/>
        <end position="373"/>
    </location>
</feature>
<feature type="domain" description="Glycylpeptide N-tetradecanoyltransferase N-terminal" evidence="13">
    <location>
        <begin position="671"/>
        <end position="824"/>
    </location>
</feature>
<keyword evidence="12" id="KW-0812">Transmembrane</keyword>
<dbReference type="AlphaFoldDB" id="A0A8H4N5X7"/>
<dbReference type="Pfam" id="PF01233">
    <property type="entry name" value="NMT"/>
    <property type="match status" value="1"/>
</dbReference>
<feature type="transmembrane region" description="Helical" evidence="12">
    <location>
        <begin position="37"/>
        <end position="59"/>
    </location>
</feature>
<dbReference type="PROSITE" id="PS00976">
    <property type="entry name" value="NMT_2"/>
    <property type="match status" value="1"/>
</dbReference>
<dbReference type="FunFam" id="3.40.630.30:FF:000042">
    <property type="entry name" value="Glycylpeptide N-tetradecanoyltransferase"/>
    <property type="match status" value="1"/>
</dbReference>
<proteinExistence type="inferred from homology"/>
<evidence type="ECO:0000256" key="6">
    <source>
        <dbReference type="ARBA" id="ARBA00022679"/>
    </source>
</evidence>
<feature type="region of interest" description="Disordered" evidence="11">
    <location>
        <begin position="463"/>
        <end position="588"/>
    </location>
</feature>
<dbReference type="InterPro" id="IPR016181">
    <property type="entry name" value="Acyl_CoA_acyltransferase"/>
</dbReference>
<dbReference type="GO" id="GO:0004379">
    <property type="term" value="F:glycylpeptide N-tetradecanoyltransferase activity"/>
    <property type="evidence" value="ECO:0007669"/>
    <property type="project" value="UniProtKB-EC"/>
</dbReference>
<evidence type="ECO:0000259" key="14">
    <source>
        <dbReference type="Pfam" id="PF02799"/>
    </source>
</evidence>
<name>A0A8H4N5X7_9PEZI</name>
<dbReference type="InterPro" id="IPR022676">
    <property type="entry name" value="NMT_N"/>
</dbReference>
<keyword evidence="6 9" id="KW-0808">Transferase</keyword>
<evidence type="ECO:0000256" key="11">
    <source>
        <dbReference type="SAM" id="MobiDB-lite"/>
    </source>
</evidence>
<dbReference type="OrthoDB" id="60315at2759"/>
<feature type="region of interest" description="Disordered" evidence="11">
    <location>
        <begin position="423"/>
        <end position="451"/>
    </location>
</feature>
<dbReference type="PROSITE" id="PS00975">
    <property type="entry name" value="NMT_1"/>
    <property type="match status" value="1"/>
</dbReference>
<evidence type="ECO:0000256" key="3">
    <source>
        <dbReference type="ARBA" id="ARBA00011245"/>
    </source>
</evidence>
<feature type="region of interest" description="Disordered" evidence="11">
    <location>
        <begin position="287"/>
        <end position="411"/>
    </location>
</feature>
<dbReference type="SUPFAM" id="SSF55729">
    <property type="entry name" value="Acyl-CoA N-acyltransferases (Nat)"/>
    <property type="match status" value="2"/>
</dbReference>
<evidence type="ECO:0000256" key="4">
    <source>
        <dbReference type="ARBA" id="ARBA00012923"/>
    </source>
</evidence>
<feature type="compositionally biased region" description="Acidic residues" evidence="11">
    <location>
        <begin position="526"/>
        <end position="538"/>
    </location>
</feature>
<feature type="compositionally biased region" description="Polar residues" evidence="11">
    <location>
        <begin position="324"/>
        <end position="334"/>
    </location>
</feature>
<feature type="domain" description="Glycylpeptide N-tetradecanoyltransferase C-terminal" evidence="14">
    <location>
        <begin position="838"/>
        <end position="965"/>
    </location>
</feature>
<feature type="region of interest" description="Disordered" evidence="11">
    <location>
        <begin position="206"/>
        <end position="246"/>
    </location>
</feature>